<dbReference type="Gene3D" id="3.40.50.300">
    <property type="entry name" value="P-loop containing nucleotide triphosphate hydrolases"/>
    <property type="match status" value="1"/>
</dbReference>
<proteinExistence type="predicted"/>
<dbReference type="OrthoDB" id="443402at2759"/>
<dbReference type="InterPro" id="IPR056693">
    <property type="entry name" value="DUF7791"/>
</dbReference>
<sequence length="988" mass="112686">MEPLVALGLASNLVQFVDFASKLVTRARETYKSVDGALVDNSELQAVTEHLQRLTGRLHVSSKGPVNHFSSTEKQLHDLCSGSRDAIAELLAALGRLKTKGNHNRWNSFRQALESVWKESEIQSLAIRLERFRRQIDTTLLVLLREQVDQAVLSSDLRTKRVSEQLLGFIDDTKTWQADLIETLHQNNWHSHSQEDTALFSSKLSSAVLQSEDLSRLRIRELLRFPSISDRYESIDEAHKRTFEWIFDQSPATSGQQGQDPMARHQVWDSFVQWLHDTESLYWLCGKPGSGKSTLMKYLYDDPRTSQHLQDWASDLPLVKAAFFSWNSGTQMQMSQMGLLQTLLYEATQDRPALISCIFPRRWRSYLLFGGDLHPWTWSELALAMKILTSDSGTRFAFFVDGLDEFDGDGAQLVKLLIDITTSPNVKICAASRPWLVFEEAFSSHPRLRLEDLTAPDVQLYVSEKLQRNAMFLQLQKQGPQLAQDLILEVTGKACGVFLWVRLVVQSLLEGLRDGDTIADLQARLLALPSDLQELFRRILDRLNPHYFAQASRIFQIVRESPEPLAILELSFAEDGFELALQAEVAPLSPDEITFRVEVMRRRLISRCKGLLEVPSLEVLGPATRVQYLHRTVKDFLASPEIWRYILSGSAQSFDPRSALYASYIMQIKKMEPHKDMFPGLWAVIRACMEYAHSIQSKHNSDQLAQAAILALDEMDSAACHLLNGKCEVSGTSWLVEASHTSRRPNFVFEPTVHWGTPYYFLEKPNLAPTKRWRFLFPLTSFLDCAFVSGLDFYVGNKIQNDSTKFDSFQGPEWLELAADFREQNSPDVNMANFNMVQLLLKHGVNPNTQKPGRSGSPWQTLLRQPALDGSVEIERWLKLVSLYLEHGADPYIQTPRGSVLQTIKTMCRSPDPELSIRMDEVIGILKSRQRAKQRPKTESRVTESRVTESRVTESLVTESRVTKSRVTKSHVHLRGLMKLFRRNNHKK</sequence>
<evidence type="ECO:0000256" key="1">
    <source>
        <dbReference type="ARBA" id="ARBA00022737"/>
    </source>
</evidence>
<dbReference type="InterPro" id="IPR056884">
    <property type="entry name" value="NPHP3-like_N"/>
</dbReference>
<dbReference type="PANTHER" id="PTHR10039:SF5">
    <property type="entry name" value="NACHT DOMAIN-CONTAINING PROTEIN"/>
    <property type="match status" value="1"/>
</dbReference>
<dbReference type="InterPro" id="IPR027417">
    <property type="entry name" value="P-loop_NTPase"/>
</dbReference>
<protein>
    <recommendedName>
        <fullName evidence="6">NACHT domain-containing protein</fullName>
    </recommendedName>
</protein>
<accession>A0A8H7ACH1</accession>
<evidence type="ECO:0000259" key="3">
    <source>
        <dbReference type="Pfam" id="PF25053"/>
    </source>
</evidence>
<evidence type="ECO:0008006" key="6">
    <source>
        <dbReference type="Google" id="ProtNLM"/>
    </source>
</evidence>
<comment type="caution">
    <text evidence="4">The sequence shown here is derived from an EMBL/GenBank/DDBJ whole genome shotgun (WGS) entry which is preliminary data.</text>
</comment>
<organism evidence="4 5">
    <name type="scientific">Endocarpon pusillum</name>
    <dbReference type="NCBI Taxonomy" id="364733"/>
    <lineage>
        <taxon>Eukaryota</taxon>
        <taxon>Fungi</taxon>
        <taxon>Dikarya</taxon>
        <taxon>Ascomycota</taxon>
        <taxon>Pezizomycotina</taxon>
        <taxon>Eurotiomycetes</taxon>
        <taxon>Chaetothyriomycetidae</taxon>
        <taxon>Verrucariales</taxon>
        <taxon>Verrucariaceae</taxon>
        <taxon>Endocarpon</taxon>
    </lineage>
</organism>
<evidence type="ECO:0000313" key="5">
    <source>
        <dbReference type="Proteomes" id="UP000606974"/>
    </source>
</evidence>
<dbReference type="Proteomes" id="UP000606974">
    <property type="component" value="Unassembled WGS sequence"/>
</dbReference>
<keyword evidence="1" id="KW-0677">Repeat</keyword>
<feature type="domain" description="DUF7791" evidence="3">
    <location>
        <begin position="543"/>
        <end position="677"/>
    </location>
</feature>
<evidence type="ECO:0000313" key="4">
    <source>
        <dbReference type="EMBL" id="KAF7505514.1"/>
    </source>
</evidence>
<reference evidence="4" key="1">
    <citation type="submission" date="2020-02" db="EMBL/GenBank/DDBJ databases">
        <authorList>
            <person name="Palmer J.M."/>
        </authorList>
    </citation>
    <scope>NUCLEOTIDE SEQUENCE</scope>
    <source>
        <strain evidence="4">EPUS1.4</strain>
        <tissue evidence="4">Thallus</tissue>
    </source>
</reference>
<dbReference type="PANTHER" id="PTHR10039">
    <property type="entry name" value="AMELOGENIN"/>
    <property type="match status" value="1"/>
</dbReference>
<name>A0A8H7ACH1_9EURO</name>
<keyword evidence="5" id="KW-1185">Reference proteome</keyword>
<dbReference type="EMBL" id="JAACFV010000107">
    <property type="protein sequence ID" value="KAF7505514.1"/>
    <property type="molecule type" value="Genomic_DNA"/>
</dbReference>
<dbReference type="Pfam" id="PF25053">
    <property type="entry name" value="DUF7791"/>
    <property type="match status" value="1"/>
</dbReference>
<evidence type="ECO:0000259" key="2">
    <source>
        <dbReference type="Pfam" id="PF24883"/>
    </source>
</evidence>
<dbReference type="AlphaFoldDB" id="A0A8H7ACH1"/>
<feature type="domain" description="Nephrocystin 3-like N-terminal" evidence="2">
    <location>
        <begin position="270"/>
        <end position="433"/>
    </location>
</feature>
<dbReference type="SUPFAM" id="SSF52540">
    <property type="entry name" value="P-loop containing nucleoside triphosphate hydrolases"/>
    <property type="match status" value="1"/>
</dbReference>
<gene>
    <name evidence="4" type="ORF">GJ744_000676</name>
</gene>
<dbReference type="Pfam" id="PF24883">
    <property type="entry name" value="NPHP3_N"/>
    <property type="match status" value="1"/>
</dbReference>